<dbReference type="AlphaFoldDB" id="A0AA85KM09"/>
<feature type="region of interest" description="Disordered" evidence="8">
    <location>
        <begin position="512"/>
        <end position="555"/>
    </location>
</feature>
<keyword evidence="4" id="KW-1000">Mitochondrion outer membrane</keyword>
<keyword evidence="10" id="KW-1185">Reference proteome</keyword>
<dbReference type="GO" id="GO:0005741">
    <property type="term" value="C:mitochondrial outer membrane"/>
    <property type="evidence" value="ECO:0007669"/>
    <property type="project" value="UniProtKB-SubCell"/>
</dbReference>
<reference evidence="10" key="1">
    <citation type="submission" date="2022-06" db="EMBL/GenBank/DDBJ databases">
        <authorList>
            <person name="Berger JAMES D."/>
            <person name="Berger JAMES D."/>
        </authorList>
    </citation>
    <scope>NUCLEOTIDE SEQUENCE [LARGE SCALE GENOMIC DNA]</scope>
</reference>
<reference evidence="11" key="2">
    <citation type="submission" date="2023-11" db="UniProtKB">
        <authorList>
            <consortium name="WormBaseParasite"/>
        </authorList>
    </citation>
    <scope>IDENTIFICATION</scope>
</reference>
<evidence type="ECO:0008006" key="12">
    <source>
        <dbReference type="Google" id="ProtNLM"/>
    </source>
</evidence>
<keyword evidence="7 9" id="KW-0472">Membrane</keyword>
<dbReference type="Proteomes" id="UP000050795">
    <property type="component" value="Unassembled WGS sequence"/>
</dbReference>
<feature type="region of interest" description="Disordered" evidence="8">
    <location>
        <begin position="107"/>
        <end position="127"/>
    </location>
</feature>
<dbReference type="InterPro" id="IPR019392">
    <property type="entry name" value="Miga"/>
</dbReference>
<evidence type="ECO:0000256" key="4">
    <source>
        <dbReference type="ARBA" id="ARBA00022787"/>
    </source>
</evidence>
<dbReference type="WBParaSite" id="TREG1_99900.1">
    <property type="protein sequence ID" value="TREG1_99900.1"/>
    <property type="gene ID" value="TREG1_99900"/>
</dbReference>
<evidence type="ECO:0000256" key="5">
    <source>
        <dbReference type="ARBA" id="ARBA00022989"/>
    </source>
</evidence>
<accession>A0AA85KM09</accession>
<sequence length="637" mass="72050">MTKSSVFSQILGTDEFIVSKHLFSRKCLKSVLLSAAVGGAVIGIFYWWFKSRRSADRVVINSETRDIDDPTILAMHSMDFYSQAKLSSNRSVGSVFSRTSTASEKPTFTSSARKLSQPSVANDSDIDDSSSLVLDYKRLGLRALAGVVEHLESLMCKVKVLEDKGLSPSSDSDQLINDLRVLLEHAYRLREQYKQQLVLHDGSYRQGSLESLVTSQEDTSSYFSASEHLDLTELELLMQFNVRRPLYYSALKLLNESDIPYRALRTQFVGCELDIEYLGKVHCLRQAFDYIFDRPESTDWMIKVGKLNVCRLLHCLGYPSTDFDEAYERLMAFVISNRNKSNSMMSEELYAKGVKVINFYDVVFDLMLLEAFELLANPPSSVLSVTRHKWLSDNFKRCALDSTVWTILLAKRKMIKYPDGFYAHYYSMVGTILPALAWGFLGPNENYFRLCDRFRETIISFIRESFICYDSSILTTTATTTATNGLSLAFPDEHFVQHDEFDRSTLVNCPSVDENINSSTPPPSSPSSPPPSPPSVASDVNDNDDSVETVSESGPTLVCKQEDFHQSMTSNAVYHRQIGLRYTTVEELGSDLYKLINIYSKELLNIFMHESQSNGNPLPEKLQSNPLQPDLRLSYVV</sequence>
<proteinExistence type="inferred from homology"/>
<dbReference type="Pfam" id="PF10265">
    <property type="entry name" value="Miga"/>
    <property type="match status" value="1"/>
</dbReference>
<evidence type="ECO:0000256" key="3">
    <source>
        <dbReference type="ARBA" id="ARBA00022692"/>
    </source>
</evidence>
<dbReference type="GO" id="GO:0008053">
    <property type="term" value="P:mitochondrial fusion"/>
    <property type="evidence" value="ECO:0007669"/>
    <property type="project" value="InterPro"/>
</dbReference>
<feature type="compositionally biased region" description="Polar residues" evidence="8">
    <location>
        <begin position="107"/>
        <end position="122"/>
    </location>
</feature>
<evidence type="ECO:0000256" key="9">
    <source>
        <dbReference type="SAM" id="Phobius"/>
    </source>
</evidence>
<comment type="subcellular location">
    <subcellularLocation>
        <location evidence="1">Mitochondrion outer membrane</location>
    </subcellularLocation>
</comment>
<organism evidence="10 11">
    <name type="scientific">Trichobilharzia regenti</name>
    <name type="common">Nasal bird schistosome</name>
    <dbReference type="NCBI Taxonomy" id="157069"/>
    <lineage>
        <taxon>Eukaryota</taxon>
        <taxon>Metazoa</taxon>
        <taxon>Spiralia</taxon>
        <taxon>Lophotrochozoa</taxon>
        <taxon>Platyhelminthes</taxon>
        <taxon>Trematoda</taxon>
        <taxon>Digenea</taxon>
        <taxon>Strigeidida</taxon>
        <taxon>Schistosomatoidea</taxon>
        <taxon>Schistosomatidae</taxon>
        <taxon>Trichobilharzia</taxon>
    </lineage>
</organism>
<keyword evidence="5 9" id="KW-1133">Transmembrane helix</keyword>
<feature type="transmembrane region" description="Helical" evidence="9">
    <location>
        <begin position="31"/>
        <end position="49"/>
    </location>
</feature>
<dbReference type="PANTHER" id="PTHR21508">
    <property type="entry name" value="MITOGUARDIN"/>
    <property type="match status" value="1"/>
</dbReference>
<evidence type="ECO:0000256" key="6">
    <source>
        <dbReference type="ARBA" id="ARBA00023128"/>
    </source>
</evidence>
<evidence type="ECO:0000256" key="1">
    <source>
        <dbReference type="ARBA" id="ARBA00004294"/>
    </source>
</evidence>
<comment type="similarity">
    <text evidence="2">Belongs to the mitoguardin family.</text>
</comment>
<evidence type="ECO:0000313" key="10">
    <source>
        <dbReference type="Proteomes" id="UP000050795"/>
    </source>
</evidence>
<evidence type="ECO:0000256" key="7">
    <source>
        <dbReference type="ARBA" id="ARBA00023136"/>
    </source>
</evidence>
<evidence type="ECO:0000256" key="8">
    <source>
        <dbReference type="SAM" id="MobiDB-lite"/>
    </source>
</evidence>
<keyword evidence="6" id="KW-0496">Mitochondrion</keyword>
<evidence type="ECO:0000256" key="2">
    <source>
        <dbReference type="ARBA" id="ARBA00008969"/>
    </source>
</evidence>
<evidence type="ECO:0000313" key="11">
    <source>
        <dbReference type="WBParaSite" id="TREG1_99900.1"/>
    </source>
</evidence>
<dbReference type="PANTHER" id="PTHR21508:SF5">
    <property type="entry name" value="MITOGUARDIN"/>
    <property type="match status" value="1"/>
</dbReference>
<keyword evidence="3 9" id="KW-0812">Transmembrane</keyword>
<name>A0AA85KM09_TRIRE</name>
<feature type="compositionally biased region" description="Pro residues" evidence="8">
    <location>
        <begin position="520"/>
        <end position="534"/>
    </location>
</feature>
<feature type="transmembrane region" description="Helical" evidence="9">
    <location>
        <begin position="421"/>
        <end position="441"/>
    </location>
</feature>
<protein>
    <recommendedName>
        <fullName evidence="12">Mitoguardin</fullName>
    </recommendedName>
</protein>